<feature type="transmembrane region" description="Helical" evidence="9">
    <location>
        <begin position="319"/>
        <end position="335"/>
    </location>
</feature>
<dbReference type="SMART" id="SM00387">
    <property type="entry name" value="HATPase_c"/>
    <property type="match status" value="1"/>
</dbReference>
<dbReference type="InterPro" id="IPR036890">
    <property type="entry name" value="HATPase_C_sf"/>
</dbReference>
<feature type="transmembrane region" description="Helical" evidence="9">
    <location>
        <begin position="292"/>
        <end position="313"/>
    </location>
</feature>
<dbReference type="GO" id="GO:0000155">
    <property type="term" value="F:phosphorelay sensor kinase activity"/>
    <property type="evidence" value="ECO:0007669"/>
    <property type="project" value="InterPro"/>
</dbReference>
<evidence type="ECO:0000256" key="7">
    <source>
        <dbReference type="ARBA" id="ARBA00023012"/>
    </source>
</evidence>
<dbReference type="InterPro" id="IPR005467">
    <property type="entry name" value="His_kinase_dom"/>
</dbReference>
<dbReference type="Pfam" id="PF07695">
    <property type="entry name" value="7TMR-DISM_7TM"/>
    <property type="match status" value="1"/>
</dbReference>
<dbReference type="InterPro" id="IPR011623">
    <property type="entry name" value="7TMR_DISM_rcpt_extracell_dom1"/>
</dbReference>
<keyword evidence="8" id="KW-0175">Coiled coil</keyword>
<dbReference type="SUPFAM" id="SSF49785">
    <property type="entry name" value="Galactose-binding domain-like"/>
    <property type="match status" value="1"/>
</dbReference>
<evidence type="ECO:0000256" key="9">
    <source>
        <dbReference type="SAM" id="Phobius"/>
    </source>
</evidence>
<sequence>MKRFWTIFLLIFALCLTLFFLTSKPFVSEGPAAKAGVADFRETDFSSSAYALSGQWEFYYGSLYTPEDFRQGNPEGMELIDLPGPWTRMGYPALGCATYRLKILTDPGQIYLLYIPEIMSSSVIWLNGEEFYRAGQVGDSDENTVTGVRNELLAAGSQDGVLELVVQAANFRMNGSGIFYPLLIGRDTVLAHHIFWQRTTVAAALGGILLIGVYHLFLYLFRRRERLYLTFSITCLTTVLRLGMESNALVQYFLPEGIGFILSRVFLLLFTLHSLCICLFMIQVFSIRLNRLLRFVYAFCFFLPMAGICLLPYAKAVNSMFLATIPYAVSIVLAIRSGKIGRDPYRLLYLCSMVTFVIYGPLSKTVFEGDMFVPGIVPNMFLLLSQCVMLSRSYAQAHEEVERVNANLEALVEQRTAQLNRTNEQLEASQTALREMISNISHDLKTPLTVLNNYLELLGDETIASSERERTEYLGIAYHKNLDLQRLIQNLFEVTRMEGGTVTYRIEWFSVDRLMGEIARKYADLIQDKGLDFRLEADRGTELHIDSIRIWSVLDNLVYNALRHTPKGGSIALSIHKKGDLARLQVADTGEGIEARHIPHIFERFYKVSHERGERDGSSGLGLYIVKTTVEAMGGTVEVESTPGKGTVFTVTFAARSISDVSYPAPANPMQERR</sequence>
<dbReference type="CDD" id="cd00082">
    <property type="entry name" value="HisKA"/>
    <property type="match status" value="1"/>
</dbReference>
<evidence type="ECO:0000256" key="3">
    <source>
        <dbReference type="ARBA" id="ARBA00012438"/>
    </source>
</evidence>
<evidence type="ECO:0000256" key="5">
    <source>
        <dbReference type="ARBA" id="ARBA00022679"/>
    </source>
</evidence>
<reference evidence="11 12" key="1">
    <citation type="submission" date="2018-08" db="EMBL/GenBank/DDBJ databases">
        <title>A genome reference for cultivated species of the human gut microbiota.</title>
        <authorList>
            <person name="Zou Y."/>
            <person name="Xue W."/>
            <person name="Luo G."/>
        </authorList>
    </citation>
    <scope>NUCLEOTIDE SEQUENCE [LARGE SCALE GENOMIC DNA]</scope>
    <source>
        <strain evidence="11 12">AF04-15</strain>
    </source>
</reference>
<feature type="coiled-coil region" evidence="8">
    <location>
        <begin position="394"/>
        <end position="439"/>
    </location>
</feature>
<dbReference type="SUPFAM" id="SSF55874">
    <property type="entry name" value="ATPase domain of HSP90 chaperone/DNA topoisomerase II/histidine kinase"/>
    <property type="match status" value="1"/>
</dbReference>
<dbReference type="GO" id="GO:0004721">
    <property type="term" value="F:phosphoprotein phosphatase activity"/>
    <property type="evidence" value="ECO:0007669"/>
    <property type="project" value="TreeGrafter"/>
</dbReference>
<dbReference type="Pfam" id="PF02518">
    <property type="entry name" value="HATPase_c"/>
    <property type="match status" value="1"/>
</dbReference>
<dbReference type="Pfam" id="PF00512">
    <property type="entry name" value="HisKA"/>
    <property type="match status" value="1"/>
</dbReference>
<keyword evidence="9" id="KW-1133">Transmembrane helix</keyword>
<name>A0A413FLH0_9FIRM</name>
<dbReference type="InterPro" id="IPR003594">
    <property type="entry name" value="HATPase_dom"/>
</dbReference>
<evidence type="ECO:0000256" key="6">
    <source>
        <dbReference type="ARBA" id="ARBA00022777"/>
    </source>
</evidence>
<evidence type="ECO:0000256" key="2">
    <source>
        <dbReference type="ARBA" id="ARBA00004370"/>
    </source>
</evidence>
<dbReference type="FunFam" id="3.30.565.10:FF:000006">
    <property type="entry name" value="Sensor histidine kinase WalK"/>
    <property type="match status" value="1"/>
</dbReference>
<dbReference type="InterPro" id="IPR036097">
    <property type="entry name" value="HisK_dim/P_sf"/>
</dbReference>
<dbReference type="InterPro" id="IPR050351">
    <property type="entry name" value="BphY/WalK/GraS-like"/>
</dbReference>
<dbReference type="Gene3D" id="1.10.287.130">
    <property type="match status" value="1"/>
</dbReference>
<dbReference type="GO" id="GO:0016036">
    <property type="term" value="P:cellular response to phosphate starvation"/>
    <property type="evidence" value="ECO:0007669"/>
    <property type="project" value="TreeGrafter"/>
</dbReference>
<feature type="transmembrane region" description="Helical" evidence="9">
    <location>
        <begin position="227"/>
        <end position="244"/>
    </location>
</feature>
<dbReference type="InterPro" id="IPR003661">
    <property type="entry name" value="HisK_dim/P_dom"/>
</dbReference>
<dbReference type="InterPro" id="IPR008979">
    <property type="entry name" value="Galactose-bd-like_sf"/>
</dbReference>
<dbReference type="PROSITE" id="PS50109">
    <property type="entry name" value="HIS_KIN"/>
    <property type="match status" value="1"/>
</dbReference>
<dbReference type="SMART" id="SM00388">
    <property type="entry name" value="HisKA"/>
    <property type="match status" value="1"/>
</dbReference>
<dbReference type="PRINTS" id="PR00344">
    <property type="entry name" value="BCTRLSENSOR"/>
</dbReference>
<keyword evidence="7" id="KW-0902">Two-component regulatory system</keyword>
<dbReference type="OrthoDB" id="9792991at2"/>
<keyword evidence="9" id="KW-0472">Membrane</keyword>
<dbReference type="EC" id="2.7.13.3" evidence="3"/>
<evidence type="ECO:0000256" key="4">
    <source>
        <dbReference type="ARBA" id="ARBA00022553"/>
    </source>
</evidence>
<evidence type="ECO:0000256" key="8">
    <source>
        <dbReference type="SAM" id="Coils"/>
    </source>
</evidence>
<organism evidence="11 12">
    <name type="scientific">Enterocloster asparagiformis</name>
    <dbReference type="NCBI Taxonomy" id="333367"/>
    <lineage>
        <taxon>Bacteria</taxon>
        <taxon>Bacillati</taxon>
        <taxon>Bacillota</taxon>
        <taxon>Clostridia</taxon>
        <taxon>Lachnospirales</taxon>
        <taxon>Lachnospiraceae</taxon>
        <taxon>Enterocloster</taxon>
    </lineage>
</organism>
<evidence type="ECO:0000313" key="11">
    <source>
        <dbReference type="EMBL" id="RGX33155.1"/>
    </source>
</evidence>
<accession>A0A413FLH0</accession>
<keyword evidence="5" id="KW-0808">Transferase</keyword>
<dbReference type="GO" id="GO:0005886">
    <property type="term" value="C:plasma membrane"/>
    <property type="evidence" value="ECO:0007669"/>
    <property type="project" value="TreeGrafter"/>
</dbReference>
<evidence type="ECO:0000256" key="1">
    <source>
        <dbReference type="ARBA" id="ARBA00000085"/>
    </source>
</evidence>
<dbReference type="Gene3D" id="3.30.565.10">
    <property type="entry name" value="Histidine kinase-like ATPase, C-terminal domain"/>
    <property type="match status" value="1"/>
</dbReference>
<evidence type="ECO:0000313" key="12">
    <source>
        <dbReference type="Proteomes" id="UP000283880"/>
    </source>
</evidence>
<keyword evidence="4" id="KW-0597">Phosphoprotein</keyword>
<dbReference type="AlphaFoldDB" id="A0A413FLH0"/>
<feature type="transmembrane region" description="Helical" evidence="9">
    <location>
        <begin position="347"/>
        <end position="366"/>
    </location>
</feature>
<gene>
    <name evidence="11" type="ORF">DWV29_02815</name>
</gene>
<dbReference type="SUPFAM" id="SSF47384">
    <property type="entry name" value="Homodimeric domain of signal transducing histidine kinase"/>
    <property type="match status" value="1"/>
</dbReference>
<comment type="catalytic activity">
    <reaction evidence="1">
        <text>ATP + protein L-histidine = ADP + protein N-phospho-L-histidine.</text>
        <dbReference type="EC" id="2.7.13.3"/>
    </reaction>
</comment>
<dbReference type="RefSeq" id="WP_007718233.1">
    <property type="nucleotide sequence ID" value="NZ_JAWRJJ010000117.1"/>
</dbReference>
<proteinExistence type="predicted"/>
<dbReference type="CDD" id="cd00075">
    <property type="entry name" value="HATPase"/>
    <property type="match status" value="1"/>
</dbReference>
<comment type="caution">
    <text evidence="11">The sequence shown here is derived from an EMBL/GenBank/DDBJ whole genome shotgun (WGS) entry which is preliminary data.</text>
</comment>
<feature type="transmembrane region" description="Helical" evidence="9">
    <location>
        <begin position="201"/>
        <end position="220"/>
    </location>
</feature>
<dbReference type="PANTHER" id="PTHR45453">
    <property type="entry name" value="PHOSPHATE REGULON SENSOR PROTEIN PHOR"/>
    <property type="match status" value="1"/>
</dbReference>
<dbReference type="EMBL" id="QSBM01000001">
    <property type="protein sequence ID" value="RGX33155.1"/>
    <property type="molecule type" value="Genomic_DNA"/>
</dbReference>
<comment type="subcellular location">
    <subcellularLocation>
        <location evidence="2">Membrane</location>
    </subcellularLocation>
</comment>
<keyword evidence="6" id="KW-0418">Kinase</keyword>
<dbReference type="PANTHER" id="PTHR45453:SF1">
    <property type="entry name" value="PHOSPHATE REGULON SENSOR PROTEIN PHOR"/>
    <property type="match status" value="1"/>
</dbReference>
<keyword evidence="9" id="KW-0812">Transmembrane</keyword>
<dbReference type="Proteomes" id="UP000283880">
    <property type="component" value="Unassembled WGS sequence"/>
</dbReference>
<feature type="transmembrane region" description="Helical" evidence="9">
    <location>
        <begin position="264"/>
        <end position="285"/>
    </location>
</feature>
<feature type="domain" description="Histidine kinase" evidence="10">
    <location>
        <begin position="439"/>
        <end position="657"/>
    </location>
</feature>
<protein>
    <recommendedName>
        <fullName evidence="3">histidine kinase</fullName>
        <ecNumber evidence="3">2.7.13.3</ecNumber>
    </recommendedName>
</protein>
<evidence type="ECO:0000259" key="10">
    <source>
        <dbReference type="PROSITE" id="PS50109"/>
    </source>
</evidence>
<dbReference type="InterPro" id="IPR004358">
    <property type="entry name" value="Sig_transdc_His_kin-like_C"/>
</dbReference>